<dbReference type="Proteomes" id="UP000781932">
    <property type="component" value="Unassembled WGS sequence"/>
</dbReference>
<dbReference type="GeneID" id="62157395"/>
<reference evidence="1" key="1">
    <citation type="submission" date="2020-03" db="EMBL/GenBank/DDBJ databases">
        <authorList>
            <person name="He L."/>
        </authorList>
    </citation>
    <scope>NUCLEOTIDE SEQUENCE</scope>
    <source>
        <strain evidence="1">CkLH20</strain>
    </source>
</reference>
<sequence>MPKSQFIPARSSRHRIAVIALFRALLREGRSINLPKDVHRKGRSPVAELVKRGFERNKADVSPRLVFAALSAGYKFLTFFKNAQTEGSNEHNDILAYLREKNKLIARAEAKQRPRRKPRQLKPDYKPLLQKVSKPDEPPEYISPIFPRPRDSFKGRRKIPHLIATASQHVFLRHKRGPQPLAVGHVLRRKQARKVKLDETMLDLKDDMLFEARSEDTWDRIVEETLRENGAGKEESMKRNDGPPPFKYADSISDSYEHLSNSITTWRAEEVAKMKTLVEAVRGEEELLAQEVEEAKQYGVRIIPTELERIKPYLAHRKARKTKKRLGIKQRKVKRWQSRFVGLQPDPIKK</sequence>
<gene>
    <name evidence="1" type="ORF">CkaCkLH20_01602</name>
</gene>
<protein>
    <submittedName>
        <fullName evidence="1">Uncharacterized protein</fullName>
    </submittedName>
</protein>
<evidence type="ECO:0000313" key="2">
    <source>
        <dbReference type="Proteomes" id="UP000781932"/>
    </source>
</evidence>
<dbReference type="EMBL" id="JAATWM020000004">
    <property type="protein sequence ID" value="KAF9880560.1"/>
    <property type="molecule type" value="Genomic_DNA"/>
</dbReference>
<keyword evidence="2" id="KW-1185">Reference proteome</keyword>
<comment type="caution">
    <text evidence="1">The sequence shown here is derived from an EMBL/GenBank/DDBJ whole genome shotgun (WGS) entry which is preliminary data.</text>
</comment>
<dbReference type="RefSeq" id="XP_038750021.1">
    <property type="nucleotide sequence ID" value="XM_038884321.1"/>
</dbReference>
<organism evidence="1 2">
    <name type="scientific">Colletotrichum karsti</name>
    <dbReference type="NCBI Taxonomy" id="1095194"/>
    <lineage>
        <taxon>Eukaryota</taxon>
        <taxon>Fungi</taxon>
        <taxon>Dikarya</taxon>
        <taxon>Ascomycota</taxon>
        <taxon>Pezizomycotina</taxon>
        <taxon>Sordariomycetes</taxon>
        <taxon>Hypocreomycetidae</taxon>
        <taxon>Glomerellales</taxon>
        <taxon>Glomerellaceae</taxon>
        <taxon>Colletotrichum</taxon>
        <taxon>Colletotrichum boninense species complex</taxon>
    </lineage>
</organism>
<evidence type="ECO:0000313" key="1">
    <source>
        <dbReference type="EMBL" id="KAF9880560.1"/>
    </source>
</evidence>
<dbReference type="OrthoDB" id="3925971at2759"/>
<dbReference type="AlphaFoldDB" id="A0A9P6LP93"/>
<name>A0A9P6LP93_9PEZI</name>
<accession>A0A9P6LP93</accession>
<reference evidence="1" key="2">
    <citation type="submission" date="2020-11" db="EMBL/GenBank/DDBJ databases">
        <title>Whole genome sequencing of Colletotrichum sp.</title>
        <authorList>
            <person name="Li H."/>
        </authorList>
    </citation>
    <scope>NUCLEOTIDE SEQUENCE</scope>
    <source>
        <strain evidence="1">CkLH20</strain>
    </source>
</reference>
<proteinExistence type="predicted"/>